<evidence type="ECO:0000313" key="4">
    <source>
        <dbReference type="Proteomes" id="UP000051008"/>
    </source>
</evidence>
<keyword evidence="3" id="KW-0808">Transferase</keyword>
<dbReference type="PANTHER" id="PTHR45947">
    <property type="entry name" value="SULFOQUINOVOSYL TRANSFERASE SQD2"/>
    <property type="match status" value="1"/>
</dbReference>
<dbReference type="InterPro" id="IPR001296">
    <property type="entry name" value="Glyco_trans_1"/>
</dbReference>
<dbReference type="Pfam" id="PF13439">
    <property type="entry name" value="Glyco_transf_4"/>
    <property type="match status" value="1"/>
</dbReference>
<dbReference type="Pfam" id="PF00534">
    <property type="entry name" value="Glycos_transf_1"/>
    <property type="match status" value="1"/>
</dbReference>
<dbReference type="AlphaFoldDB" id="A0A0R2AGI0"/>
<dbReference type="OrthoDB" id="9802525at2"/>
<sequence length="394" mass="44177">MNIGIFTDTYYPQVSGVATSIKVLREQLERQGHNVYLFTTTDPKVKKEVYERNIFRFTSIPFISFTDRRVAIRGLLQAYRISSKLQLDIIHTQTEFSIGLMGKLVAKMLKIPCVHTYHTMYEDYLHYVAKGKVLRPKHVRLMTRSFCQNLSGVIAPSDRVLAKLQEYQVTTPVEVIPTGIDVSKFQQPEYLNYRAKYGLTATTPVILTLSRVAYEKNIDRLITAMVEVKKRVTGAKLMICGDGPARADLEAQAKLLGLKQDVIFTGEIDNDSVAHYYHLANVFVSASVSESQGLTYLEALAAGIPVVAANNPYTNGLLNHPSLGATFETPAQLVSEIVTYLNNPPRIADQAARSEKLAEISAQTFGQKVSEFYKESQAYYLNERQMAKRSSEIG</sequence>
<organism evidence="3 4">
    <name type="scientific">Ligilactobacillus agilis DSM 20509</name>
    <dbReference type="NCBI Taxonomy" id="1423718"/>
    <lineage>
        <taxon>Bacteria</taxon>
        <taxon>Bacillati</taxon>
        <taxon>Bacillota</taxon>
        <taxon>Bacilli</taxon>
        <taxon>Lactobacillales</taxon>
        <taxon>Lactobacillaceae</taxon>
        <taxon>Ligilactobacillus</taxon>
    </lineage>
</organism>
<keyword evidence="4" id="KW-1185">Reference proteome</keyword>
<comment type="caution">
    <text evidence="3">The sequence shown here is derived from an EMBL/GenBank/DDBJ whole genome shotgun (WGS) entry which is preliminary data.</text>
</comment>
<evidence type="ECO:0000259" key="1">
    <source>
        <dbReference type="Pfam" id="PF00534"/>
    </source>
</evidence>
<dbReference type="PANTHER" id="PTHR45947:SF3">
    <property type="entry name" value="SULFOQUINOVOSYL TRANSFERASE SQD2"/>
    <property type="match status" value="1"/>
</dbReference>
<dbReference type="InterPro" id="IPR028098">
    <property type="entry name" value="Glyco_trans_4-like_N"/>
</dbReference>
<dbReference type="RefSeq" id="WP_056975969.1">
    <property type="nucleotide sequence ID" value="NZ_AYYP01000010.1"/>
</dbReference>
<accession>A0A0R2AGI0</accession>
<dbReference type="Proteomes" id="UP000051008">
    <property type="component" value="Unassembled WGS sequence"/>
</dbReference>
<dbReference type="EMBL" id="AYYP01000010">
    <property type="protein sequence ID" value="KRM65903.1"/>
    <property type="molecule type" value="Genomic_DNA"/>
</dbReference>
<feature type="domain" description="Glycosyltransferase subfamily 4-like N-terminal" evidence="2">
    <location>
        <begin position="14"/>
        <end position="183"/>
    </location>
</feature>
<dbReference type="GO" id="GO:0016758">
    <property type="term" value="F:hexosyltransferase activity"/>
    <property type="evidence" value="ECO:0007669"/>
    <property type="project" value="TreeGrafter"/>
</dbReference>
<dbReference type="SUPFAM" id="SSF53756">
    <property type="entry name" value="UDP-Glycosyltransferase/glycogen phosphorylase"/>
    <property type="match status" value="1"/>
</dbReference>
<dbReference type="PATRIC" id="fig|1423718.3.peg.970"/>
<gene>
    <name evidence="3" type="ORF">FC14_GL000922</name>
</gene>
<dbReference type="CDD" id="cd03817">
    <property type="entry name" value="GT4_UGDG-like"/>
    <property type="match status" value="1"/>
</dbReference>
<dbReference type="FunFam" id="3.40.50.2000:FF:000136">
    <property type="entry name" value="Glycosyl transferase, group 1"/>
    <property type="match status" value="1"/>
</dbReference>
<proteinExistence type="predicted"/>
<dbReference type="Gene3D" id="3.40.50.2000">
    <property type="entry name" value="Glycogen Phosphorylase B"/>
    <property type="match status" value="2"/>
</dbReference>
<protein>
    <submittedName>
        <fullName evidence="3">Glycosyltransferase</fullName>
    </submittedName>
</protein>
<evidence type="ECO:0000259" key="2">
    <source>
        <dbReference type="Pfam" id="PF13439"/>
    </source>
</evidence>
<dbReference type="InterPro" id="IPR050194">
    <property type="entry name" value="Glycosyltransferase_grp1"/>
</dbReference>
<feature type="domain" description="Glycosyl transferase family 1" evidence="1">
    <location>
        <begin position="193"/>
        <end position="346"/>
    </location>
</feature>
<evidence type="ECO:0000313" key="3">
    <source>
        <dbReference type="EMBL" id="KRM65903.1"/>
    </source>
</evidence>
<name>A0A0R2AGI0_9LACO</name>
<reference evidence="3 4" key="1">
    <citation type="journal article" date="2015" name="Genome Announc.">
        <title>Expanding the biotechnology potential of lactobacilli through comparative genomics of 213 strains and associated genera.</title>
        <authorList>
            <person name="Sun Z."/>
            <person name="Harris H.M."/>
            <person name="McCann A."/>
            <person name="Guo C."/>
            <person name="Argimon S."/>
            <person name="Zhang W."/>
            <person name="Yang X."/>
            <person name="Jeffery I.B."/>
            <person name="Cooney J.C."/>
            <person name="Kagawa T.F."/>
            <person name="Liu W."/>
            <person name="Song Y."/>
            <person name="Salvetti E."/>
            <person name="Wrobel A."/>
            <person name="Rasinkangas P."/>
            <person name="Parkhill J."/>
            <person name="Rea M.C."/>
            <person name="O'Sullivan O."/>
            <person name="Ritari J."/>
            <person name="Douillard F.P."/>
            <person name="Paul Ross R."/>
            <person name="Yang R."/>
            <person name="Briner A.E."/>
            <person name="Felis G.E."/>
            <person name="de Vos W.M."/>
            <person name="Barrangou R."/>
            <person name="Klaenhammer T.R."/>
            <person name="Caufield P.W."/>
            <person name="Cui Y."/>
            <person name="Zhang H."/>
            <person name="O'Toole P.W."/>
        </authorList>
    </citation>
    <scope>NUCLEOTIDE SEQUENCE [LARGE SCALE GENOMIC DNA]</scope>
    <source>
        <strain evidence="3 4">DSM 20509</strain>
    </source>
</reference>